<dbReference type="PANTHER" id="PTHR38013">
    <property type="entry name" value="GLYCOPROTEIN/POLYSACCHARIDE METABOLISM"/>
    <property type="match status" value="1"/>
</dbReference>
<feature type="chain" id="PRO_5042134546" evidence="1">
    <location>
        <begin position="24"/>
        <end position="250"/>
    </location>
</feature>
<dbReference type="RefSeq" id="WP_306736954.1">
    <property type="nucleotide sequence ID" value="NZ_JANHAX010000006.1"/>
</dbReference>
<dbReference type="InterPro" id="IPR053196">
    <property type="entry name" value="Lipoprotein_YbaY-like"/>
</dbReference>
<evidence type="ECO:0000256" key="1">
    <source>
        <dbReference type="SAM" id="SignalP"/>
    </source>
</evidence>
<dbReference type="Gene3D" id="2.40.128.270">
    <property type="match status" value="1"/>
</dbReference>
<accession>A0AAE4B6S5</accession>
<sequence length="250" mass="27638">MRNILRNLALTIVFLVTYSNAEAETNMLEVTVTYRERIALPPDAQLDVQLLDISRAGVSSKRIASQRSVMTSVPMTVALNYDARMIDEQDRYAVVATIWSGDKQMFRTAYRHDAFGDAPVEIILSMVADEDTHTPLSRSISGIAWAVTEIEGIAWINDDPATLLIDEEGNFSAFGGCNRFSGTLLPSDGGIAFPQDFAATMMACPDEIEAFERRFINALVRASDYVRYGAGLVIIDSAGNSLLHFEERLE</sequence>
<dbReference type="AlphaFoldDB" id="A0AAE4B6S5"/>
<reference evidence="3" key="2">
    <citation type="submission" date="2023-02" db="EMBL/GenBank/DDBJ databases">
        <title>'Rhodoalgimonas zhirmunskyi' gen. nov., isolated from a red alga.</title>
        <authorList>
            <person name="Nedashkovskaya O.I."/>
            <person name="Otstavnykh N.Y."/>
            <person name="Bystritskaya E.P."/>
            <person name="Balabanova L.A."/>
            <person name="Isaeva M.P."/>
        </authorList>
    </citation>
    <scope>NUCLEOTIDE SEQUENCE</scope>
    <source>
        <strain evidence="3">KCTC 52189</strain>
    </source>
</reference>
<evidence type="ECO:0000259" key="2">
    <source>
        <dbReference type="Pfam" id="PF03724"/>
    </source>
</evidence>
<dbReference type="InterPro" id="IPR038670">
    <property type="entry name" value="HslJ-like_sf"/>
</dbReference>
<dbReference type="Pfam" id="PF03724">
    <property type="entry name" value="META"/>
    <property type="match status" value="1"/>
</dbReference>
<dbReference type="EMBL" id="JANHAX010000006">
    <property type="protein sequence ID" value="MDQ2091654.1"/>
    <property type="molecule type" value="Genomic_DNA"/>
</dbReference>
<dbReference type="Proteomes" id="UP001226762">
    <property type="component" value="Unassembled WGS sequence"/>
</dbReference>
<dbReference type="Pfam" id="PF09619">
    <property type="entry name" value="YscW"/>
    <property type="match status" value="1"/>
</dbReference>
<feature type="signal peptide" evidence="1">
    <location>
        <begin position="1"/>
        <end position="23"/>
    </location>
</feature>
<keyword evidence="1" id="KW-0732">Signal</keyword>
<gene>
    <name evidence="3" type="ORF">NO357_17265</name>
</gene>
<dbReference type="InterPro" id="IPR039366">
    <property type="entry name" value="Pilotin"/>
</dbReference>
<organism evidence="3 4">
    <name type="scientific">Marimonas arenosa</name>
    <dbReference type="NCBI Taxonomy" id="1795305"/>
    <lineage>
        <taxon>Bacteria</taxon>
        <taxon>Pseudomonadati</taxon>
        <taxon>Pseudomonadota</taxon>
        <taxon>Alphaproteobacteria</taxon>
        <taxon>Rhodobacterales</taxon>
        <taxon>Paracoccaceae</taxon>
        <taxon>Marimonas</taxon>
    </lineage>
</organism>
<evidence type="ECO:0000313" key="4">
    <source>
        <dbReference type="Proteomes" id="UP001226762"/>
    </source>
</evidence>
<keyword evidence="3" id="KW-0449">Lipoprotein</keyword>
<feature type="domain" description="DUF306" evidence="2">
    <location>
        <begin position="139"/>
        <end position="246"/>
    </location>
</feature>
<evidence type="ECO:0000313" key="3">
    <source>
        <dbReference type="EMBL" id="MDQ2091654.1"/>
    </source>
</evidence>
<reference evidence="3" key="1">
    <citation type="submission" date="2022-07" db="EMBL/GenBank/DDBJ databases">
        <authorList>
            <person name="Otstavnykh N."/>
            <person name="Isaeva M."/>
            <person name="Bystritskaya E."/>
        </authorList>
    </citation>
    <scope>NUCLEOTIDE SEQUENCE</scope>
    <source>
        <strain evidence="3">KCTC 52189</strain>
    </source>
</reference>
<dbReference type="InterPro" id="IPR005184">
    <property type="entry name" value="DUF306_Meta_HslJ"/>
</dbReference>
<keyword evidence="4" id="KW-1185">Reference proteome</keyword>
<name>A0AAE4B6S5_9RHOB</name>
<protein>
    <submittedName>
        <fullName evidence="3">YbaY family lipoprotein</fullName>
    </submittedName>
</protein>
<comment type="caution">
    <text evidence="3">The sequence shown here is derived from an EMBL/GenBank/DDBJ whole genome shotgun (WGS) entry which is preliminary data.</text>
</comment>
<dbReference type="PANTHER" id="PTHR38013:SF1">
    <property type="entry name" value="GLYCOPROTEIN_POLYSACCHARIDE METABOLISM"/>
    <property type="match status" value="1"/>
</dbReference>
<proteinExistence type="predicted"/>